<evidence type="ECO:0000313" key="2">
    <source>
        <dbReference type="Proteomes" id="UP000521872"/>
    </source>
</evidence>
<name>A0A8H4VJ82_9AGAR</name>
<organism evidence="1 2">
    <name type="scientific">Agrocybe pediades</name>
    <dbReference type="NCBI Taxonomy" id="84607"/>
    <lineage>
        <taxon>Eukaryota</taxon>
        <taxon>Fungi</taxon>
        <taxon>Dikarya</taxon>
        <taxon>Basidiomycota</taxon>
        <taxon>Agaricomycotina</taxon>
        <taxon>Agaricomycetes</taxon>
        <taxon>Agaricomycetidae</taxon>
        <taxon>Agaricales</taxon>
        <taxon>Agaricineae</taxon>
        <taxon>Strophariaceae</taxon>
        <taxon>Agrocybe</taxon>
    </lineage>
</organism>
<dbReference type="AlphaFoldDB" id="A0A8H4VJ82"/>
<comment type="caution">
    <text evidence="1">The sequence shown here is derived from an EMBL/GenBank/DDBJ whole genome shotgun (WGS) entry which is preliminary data.</text>
</comment>
<dbReference type="SUPFAM" id="SSF81383">
    <property type="entry name" value="F-box domain"/>
    <property type="match status" value="1"/>
</dbReference>
<dbReference type="Proteomes" id="UP000521872">
    <property type="component" value="Unassembled WGS sequence"/>
</dbReference>
<reference evidence="1 2" key="1">
    <citation type="submission" date="2019-12" db="EMBL/GenBank/DDBJ databases">
        <authorList>
            <person name="Floudas D."/>
            <person name="Bentzer J."/>
            <person name="Ahren D."/>
            <person name="Johansson T."/>
            <person name="Persson P."/>
            <person name="Tunlid A."/>
        </authorList>
    </citation>
    <scope>NUCLEOTIDE SEQUENCE [LARGE SCALE GENOMIC DNA]</scope>
    <source>
        <strain evidence="1 2">CBS 102.39</strain>
    </source>
</reference>
<evidence type="ECO:0000313" key="1">
    <source>
        <dbReference type="EMBL" id="KAF4612941.1"/>
    </source>
</evidence>
<dbReference type="EMBL" id="JAACJL010000046">
    <property type="protein sequence ID" value="KAF4612941.1"/>
    <property type="molecule type" value="Genomic_DNA"/>
</dbReference>
<keyword evidence="2" id="KW-1185">Reference proteome</keyword>
<protein>
    <recommendedName>
        <fullName evidence="3">F-box domain-containing protein</fullName>
    </recommendedName>
</protein>
<proteinExistence type="predicted"/>
<dbReference type="InterPro" id="IPR036047">
    <property type="entry name" value="F-box-like_dom_sf"/>
</dbReference>
<evidence type="ECO:0008006" key="3">
    <source>
        <dbReference type="Google" id="ProtNLM"/>
    </source>
</evidence>
<accession>A0A8H4VJ82</accession>
<gene>
    <name evidence="1" type="ORF">D9613_010835</name>
</gene>
<sequence>MSALYEDLLLRIFLENTYAGPHFPLTFRDTPERPLITALHCSQVCRQWRSIFLSSSLIWGRLIDLIILVDTTDNWRKEIFARTGEAALWVYGFVDPSVWEFLSPFLQRNWRRVQVFVVMDINIMTSLNLQQKRWAFLKEPAPQLCRIDVEQDNPSMSGLPTSSLFGDDAPLLKDFSMRHKFQTNASWLSNLSSISFPPAFNMDEVLTTLRRMPRLEYLTVFNLGSDIPQALKQVPKLVLPNLRMLKIQANVHDTCVLLECITASPDCCLAIQGSLGSRPAQDNEGNTQYENAVKSYIMPFFPLHPPSALKFSIKGDLLVLEDPTPPIPRSNAWVRCFCIVLDISSLLSSSLIKELISSPWVPYINKFEFYAHRSSEHPDGLNNGAVISALDTFSSSAMILRTNDETLRQLLERPLSYTSTLFPHLITLNVNCPWRYPPVEEDPPDHEFLKLRKAIGRPVSVLDLGVLKNKPADMGYLEEHVGLLVKWETWDGHRREYLCGEGQPERLRFSNLQREI</sequence>
<dbReference type="Gene3D" id="1.20.1280.50">
    <property type="match status" value="1"/>
</dbReference>